<evidence type="ECO:0000313" key="2">
    <source>
        <dbReference type="EMBL" id="GAA3705613.1"/>
    </source>
</evidence>
<name>A0ABP7DH36_9MICO</name>
<comment type="caution">
    <text evidence="2">The sequence shown here is derived from an EMBL/GenBank/DDBJ whole genome shotgun (WGS) entry which is preliminary data.</text>
</comment>
<feature type="compositionally biased region" description="Basic and acidic residues" evidence="1">
    <location>
        <begin position="18"/>
        <end position="29"/>
    </location>
</feature>
<sequence>MMIPPHAARLAGAWSEQTTRRAPDVAQVRRDRARRISVARVLHPLHRPQPAAGSARVGAQNPLTAKPARPA</sequence>
<feature type="region of interest" description="Disordered" evidence="1">
    <location>
        <begin position="1"/>
        <end position="29"/>
    </location>
</feature>
<protein>
    <submittedName>
        <fullName evidence="2">Uncharacterized protein</fullName>
    </submittedName>
</protein>
<organism evidence="2 3">
    <name type="scientific">Terrabacter ginsenosidimutans</name>
    <dbReference type="NCBI Taxonomy" id="490575"/>
    <lineage>
        <taxon>Bacteria</taxon>
        <taxon>Bacillati</taxon>
        <taxon>Actinomycetota</taxon>
        <taxon>Actinomycetes</taxon>
        <taxon>Micrococcales</taxon>
        <taxon>Intrasporangiaceae</taxon>
        <taxon>Terrabacter</taxon>
    </lineage>
</organism>
<dbReference type="Proteomes" id="UP001501468">
    <property type="component" value="Unassembled WGS sequence"/>
</dbReference>
<evidence type="ECO:0000313" key="3">
    <source>
        <dbReference type="Proteomes" id="UP001501468"/>
    </source>
</evidence>
<keyword evidence="3" id="KW-1185">Reference proteome</keyword>
<dbReference type="RefSeq" id="WP_344946110.1">
    <property type="nucleotide sequence ID" value="NZ_BAABDC010000003.1"/>
</dbReference>
<gene>
    <name evidence="2" type="ORF">GCM10022399_22970</name>
</gene>
<evidence type="ECO:0000256" key="1">
    <source>
        <dbReference type="SAM" id="MobiDB-lite"/>
    </source>
</evidence>
<proteinExistence type="predicted"/>
<reference evidence="3" key="1">
    <citation type="journal article" date="2019" name="Int. J. Syst. Evol. Microbiol.">
        <title>The Global Catalogue of Microorganisms (GCM) 10K type strain sequencing project: providing services to taxonomists for standard genome sequencing and annotation.</title>
        <authorList>
            <consortium name="The Broad Institute Genomics Platform"/>
            <consortium name="The Broad Institute Genome Sequencing Center for Infectious Disease"/>
            <person name="Wu L."/>
            <person name="Ma J."/>
        </authorList>
    </citation>
    <scope>NUCLEOTIDE SEQUENCE [LARGE SCALE GENOMIC DNA]</scope>
    <source>
        <strain evidence="3">JCM 17125</strain>
    </source>
</reference>
<accession>A0ABP7DH36</accession>
<feature type="region of interest" description="Disordered" evidence="1">
    <location>
        <begin position="45"/>
        <end position="71"/>
    </location>
</feature>
<dbReference type="EMBL" id="BAABDC010000003">
    <property type="protein sequence ID" value="GAA3705613.1"/>
    <property type="molecule type" value="Genomic_DNA"/>
</dbReference>